<feature type="compositionally biased region" description="Polar residues" evidence="18">
    <location>
        <begin position="530"/>
        <end position="542"/>
    </location>
</feature>
<keyword evidence="14" id="KW-0234">DNA repair</keyword>
<dbReference type="InterPro" id="IPR036775">
    <property type="entry name" value="DNA_pol_Y-fam_lit_finger_sf"/>
</dbReference>
<evidence type="ECO:0000256" key="7">
    <source>
        <dbReference type="ARBA" id="ARBA00022695"/>
    </source>
</evidence>
<dbReference type="Proteomes" id="UP000007110">
    <property type="component" value="Unassembled WGS sequence"/>
</dbReference>
<keyword evidence="8" id="KW-0479">Metal-binding</keyword>
<evidence type="ECO:0000256" key="15">
    <source>
        <dbReference type="ARBA" id="ARBA00023242"/>
    </source>
</evidence>
<evidence type="ECO:0000259" key="20">
    <source>
        <dbReference type="PROSITE" id="PS51907"/>
    </source>
</evidence>
<keyword evidence="6" id="KW-0808">Transferase</keyword>
<keyword evidence="12" id="KW-0460">Magnesium</keyword>
<evidence type="ECO:0000256" key="6">
    <source>
        <dbReference type="ARBA" id="ARBA00022679"/>
    </source>
</evidence>
<comment type="subcellular location">
    <subcellularLocation>
        <location evidence="3">Nucleus</location>
    </subcellularLocation>
</comment>
<evidence type="ECO:0000256" key="5">
    <source>
        <dbReference type="ARBA" id="ARBA00012417"/>
    </source>
</evidence>
<dbReference type="Pfam" id="PF00817">
    <property type="entry name" value="IMS"/>
    <property type="match status" value="1"/>
</dbReference>
<keyword evidence="13" id="KW-0832">Ubl conjugation</keyword>
<dbReference type="GO" id="GO:0008270">
    <property type="term" value="F:zinc ion binding"/>
    <property type="evidence" value="ECO:0007669"/>
    <property type="project" value="UniProtKB-KW"/>
</dbReference>
<keyword evidence="15" id="KW-0539">Nucleus</keyword>
<dbReference type="GO" id="GO:0042276">
    <property type="term" value="P:error-prone translesion synthesis"/>
    <property type="evidence" value="ECO:0000318"/>
    <property type="project" value="GO_Central"/>
</dbReference>
<dbReference type="FunFam" id="1.10.150.20:FF:000014">
    <property type="entry name" value="Polymerase (DNA directed), eta"/>
    <property type="match status" value="1"/>
</dbReference>
<dbReference type="KEGG" id="spu:753975"/>
<dbReference type="Pfam" id="PF21704">
    <property type="entry name" value="POLH-Rev1_HhH"/>
    <property type="match status" value="1"/>
</dbReference>
<dbReference type="GO" id="GO:0005634">
    <property type="term" value="C:nucleus"/>
    <property type="evidence" value="ECO:0000318"/>
    <property type="project" value="GO_Central"/>
</dbReference>
<dbReference type="Pfam" id="PF18439">
    <property type="entry name" value="zf_UBZ"/>
    <property type="match status" value="1"/>
</dbReference>
<evidence type="ECO:0000256" key="12">
    <source>
        <dbReference type="ARBA" id="ARBA00022842"/>
    </source>
</evidence>
<dbReference type="Pfam" id="PF11799">
    <property type="entry name" value="IMS_C"/>
    <property type="match status" value="1"/>
</dbReference>
<dbReference type="OrthoDB" id="5723at2759"/>
<keyword evidence="10" id="KW-0863">Zinc-finger</keyword>
<dbReference type="AlphaFoldDB" id="A0A7M7PTE4"/>
<accession>A0A7M7PTE4</accession>
<comment type="cofactor">
    <cofactor evidence="2">
        <name>Mg(2+)</name>
        <dbReference type="ChEBI" id="CHEBI:18420"/>
    </cofactor>
</comment>
<evidence type="ECO:0000256" key="10">
    <source>
        <dbReference type="ARBA" id="ARBA00022771"/>
    </source>
</evidence>
<feature type="compositionally biased region" description="Basic and acidic residues" evidence="18">
    <location>
        <begin position="680"/>
        <end position="695"/>
    </location>
</feature>
<proteinExistence type="inferred from homology"/>
<dbReference type="EnsemblMetazoa" id="XM_030999597">
    <property type="protein sequence ID" value="XP_030855457"/>
    <property type="gene ID" value="LOC753975"/>
</dbReference>
<dbReference type="OMA" id="CKYSDSV"/>
<dbReference type="InterPro" id="IPR001126">
    <property type="entry name" value="UmuC"/>
</dbReference>
<dbReference type="GO" id="GO:0009314">
    <property type="term" value="P:response to radiation"/>
    <property type="evidence" value="ECO:0000318"/>
    <property type="project" value="GO_Central"/>
</dbReference>
<evidence type="ECO:0000256" key="8">
    <source>
        <dbReference type="ARBA" id="ARBA00022723"/>
    </source>
</evidence>
<dbReference type="GO" id="GO:0006281">
    <property type="term" value="P:DNA repair"/>
    <property type="evidence" value="ECO:0007669"/>
    <property type="project" value="UniProtKB-KW"/>
</dbReference>
<dbReference type="PIRSF" id="PIRSF036603">
    <property type="entry name" value="DPol_eta"/>
    <property type="match status" value="1"/>
</dbReference>
<evidence type="ECO:0000256" key="1">
    <source>
        <dbReference type="ARBA" id="ARBA00001936"/>
    </source>
</evidence>
<protein>
    <recommendedName>
        <fullName evidence="16">DNA polymerase eta</fullName>
        <ecNumber evidence="5">2.7.7.7</ecNumber>
    </recommendedName>
</protein>
<dbReference type="GO" id="GO:0035861">
    <property type="term" value="C:site of double-strand break"/>
    <property type="evidence" value="ECO:0000318"/>
    <property type="project" value="GO_Central"/>
</dbReference>
<evidence type="ECO:0000313" key="22">
    <source>
        <dbReference type="Proteomes" id="UP000007110"/>
    </source>
</evidence>
<organism evidence="21 22">
    <name type="scientific">Strongylocentrotus purpuratus</name>
    <name type="common">Purple sea urchin</name>
    <dbReference type="NCBI Taxonomy" id="7668"/>
    <lineage>
        <taxon>Eukaryota</taxon>
        <taxon>Metazoa</taxon>
        <taxon>Echinodermata</taxon>
        <taxon>Eleutherozoa</taxon>
        <taxon>Echinozoa</taxon>
        <taxon>Echinoidea</taxon>
        <taxon>Euechinoidea</taxon>
        <taxon>Echinacea</taxon>
        <taxon>Camarodonta</taxon>
        <taxon>Echinidea</taxon>
        <taxon>Strongylocentrotidae</taxon>
        <taxon>Strongylocentrotus</taxon>
    </lineage>
</organism>
<dbReference type="InterPro" id="IPR043128">
    <property type="entry name" value="Rev_trsase/Diguanyl_cyclase"/>
</dbReference>
<evidence type="ECO:0000256" key="9">
    <source>
        <dbReference type="ARBA" id="ARBA00022763"/>
    </source>
</evidence>
<keyword evidence="22" id="KW-1185">Reference proteome</keyword>
<dbReference type="PROSITE" id="PS51907">
    <property type="entry name" value="ZF_UBZ3"/>
    <property type="match status" value="1"/>
</dbReference>
<feature type="domain" description="UBZ3-type" evidence="20">
    <location>
        <begin position="717"/>
        <end position="751"/>
    </location>
</feature>
<dbReference type="InterPro" id="IPR041298">
    <property type="entry name" value="UBZ3"/>
</dbReference>
<dbReference type="SUPFAM" id="SSF100879">
    <property type="entry name" value="Lesion bypass DNA polymerase (Y-family), little finger domain"/>
    <property type="match status" value="1"/>
</dbReference>
<evidence type="ECO:0000259" key="19">
    <source>
        <dbReference type="PROSITE" id="PS50173"/>
    </source>
</evidence>
<evidence type="ECO:0000256" key="16">
    <source>
        <dbReference type="ARBA" id="ARBA00044975"/>
    </source>
</evidence>
<feature type="compositionally biased region" description="Polar residues" evidence="18">
    <location>
        <begin position="664"/>
        <end position="679"/>
    </location>
</feature>
<dbReference type="PANTHER" id="PTHR45873">
    <property type="entry name" value="DNA POLYMERASE ETA"/>
    <property type="match status" value="1"/>
</dbReference>
<dbReference type="SUPFAM" id="SSF56672">
    <property type="entry name" value="DNA/RNA polymerases"/>
    <property type="match status" value="1"/>
</dbReference>
<evidence type="ECO:0000256" key="13">
    <source>
        <dbReference type="ARBA" id="ARBA00022843"/>
    </source>
</evidence>
<dbReference type="Gene3D" id="3.40.1170.60">
    <property type="match status" value="1"/>
</dbReference>
<evidence type="ECO:0000256" key="11">
    <source>
        <dbReference type="ARBA" id="ARBA00022833"/>
    </source>
</evidence>
<dbReference type="Gene3D" id="3.30.1490.100">
    <property type="entry name" value="DNA polymerase, Y-family, little finger domain"/>
    <property type="match status" value="1"/>
</dbReference>
<reference evidence="21" key="2">
    <citation type="submission" date="2021-01" db="UniProtKB">
        <authorList>
            <consortium name="EnsemblMetazoa"/>
        </authorList>
    </citation>
    <scope>IDENTIFICATION</scope>
</reference>
<evidence type="ECO:0000256" key="14">
    <source>
        <dbReference type="ARBA" id="ARBA00023204"/>
    </source>
</evidence>
<dbReference type="GO" id="GO:0009411">
    <property type="term" value="P:response to UV"/>
    <property type="evidence" value="ECO:0007669"/>
    <property type="project" value="UniProtKB-ARBA"/>
</dbReference>
<dbReference type="InterPro" id="IPR043502">
    <property type="entry name" value="DNA/RNA_pol_sf"/>
</dbReference>
<name>A0A7M7PTE4_STRPU</name>
<dbReference type="PROSITE" id="PS50173">
    <property type="entry name" value="UMUC"/>
    <property type="match status" value="1"/>
</dbReference>
<dbReference type="Gene3D" id="3.30.70.270">
    <property type="match status" value="1"/>
</dbReference>
<dbReference type="GO" id="GO:0005657">
    <property type="term" value="C:replication fork"/>
    <property type="evidence" value="ECO:0000318"/>
    <property type="project" value="GO_Central"/>
</dbReference>
<evidence type="ECO:0000256" key="2">
    <source>
        <dbReference type="ARBA" id="ARBA00001946"/>
    </source>
</evidence>
<evidence type="ECO:0000256" key="3">
    <source>
        <dbReference type="ARBA" id="ARBA00004123"/>
    </source>
</evidence>
<dbReference type="InterPro" id="IPR017961">
    <property type="entry name" value="DNA_pol_Y-fam_little_finger"/>
</dbReference>
<feature type="domain" description="UmuC" evidence="19">
    <location>
        <begin position="5"/>
        <end position="249"/>
    </location>
</feature>
<feature type="compositionally biased region" description="Polar residues" evidence="18">
    <location>
        <begin position="764"/>
        <end position="773"/>
    </location>
</feature>
<dbReference type="FunCoup" id="A0A7M7PTE4">
    <property type="interactions" value="1021"/>
</dbReference>
<feature type="region of interest" description="Disordered" evidence="18">
    <location>
        <begin position="649"/>
        <end position="718"/>
    </location>
</feature>
<comment type="catalytic activity">
    <reaction evidence="17">
        <text>DNA(n) + a 2'-deoxyribonucleoside 5'-triphosphate = DNA(n+1) + diphosphate</text>
        <dbReference type="Rhea" id="RHEA:22508"/>
        <dbReference type="Rhea" id="RHEA-COMP:17339"/>
        <dbReference type="Rhea" id="RHEA-COMP:17340"/>
        <dbReference type="ChEBI" id="CHEBI:33019"/>
        <dbReference type="ChEBI" id="CHEBI:61560"/>
        <dbReference type="ChEBI" id="CHEBI:173112"/>
        <dbReference type="EC" id="2.7.7.7"/>
    </reaction>
</comment>
<dbReference type="GeneID" id="753975"/>
<dbReference type="InterPro" id="IPR052230">
    <property type="entry name" value="DNA_polymerase_eta"/>
</dbReference>
<dbReference type="FunFam" id="3.30.1490.100:FF:000007">
    <property type="entry name" value="DNA polymerase eta"/>
    <property type="match status" value="1"/>
</dbReference>
<feature type="compositionally biased region" description="Basic and acidic residues" evidence="18">
    <location>
        <begin position="591"/>
        <end position="602"/>
    </location>
</feature>
<sequence length="822" mass="90165">MDRVVILIDMDCFYVQVEQRRNPTLKGKPAAVVQYNSWKGGAIIAVSYEARAFGVTRQMRGAEARGKCPAIQLVTVPENRGKADLTRYREAGAEVITVLCKYSDSVERASVDEAYVDVTDQVQTRLAQMEDQGQVLDPEQLHQTFIAGHDVAEEGVDIEDVRKRGLETWLTSSDLATKRLGVGALIAEEMRAAVFKDTGFRCSAGISHNKMLAKIACGFHKPNRQSVLPPEGLDKVYKTIPIRKFRNLGGKLGHSISEDLGVEYMGDLLRYTEKQLQKRYSEKTGTWLYSICRGIDDEPVRPRQLAKSTGCSKTFPGKNALDTRDKVKHWFRSLAEEVEHRLLREEETNNRTAKHLTVSVGQAGKPLMTTASRSCAIHQISSEKIAKDCFSVIQNLNHAGNHQAAWSPAITYLGISASKFVEGGSSKLGSIQSFLSSGPSKPATALLKEDQQEGLGPEMAQDQTSRRTLDRFLTQPSKEPKQETVDQQTGAGSSREPQERRKSSPKDQGIRTFFSQRKSYDDTIDPKGSASHSVASHPSTVASVERDKGDVRQESNATEDLLRMAQDGSGNAEPQRAGLGQSQSFFARLQQKKDREIQDKKSQTLRLGQSSTTAAAVGHLASRLETNVTENGAGALDHIEEEVDGDVNLFPEMSSDEDFEDSRASSSKGRGSPSCASEHTSGHHVSDETGKEKQKIAKKLGQHKDSTPVEAGPSRVPGEDEILCEKCQQIISVWDYPEHLDFHVALELQEQDRAEAKNTGPRPGQSNTTNGNKPKSAPTIKVGKKRGRPPGSTTKNKKTKQGGEAQGSGPGSSSLHSFFKPK</sequence>
<feature type="region of interest" description="Disordered" evidence="18">
    <location>
        <begin position="589"/>
        <end position="611"/>
    </location>
</feature>
<keyword evidence="11" id="KW-0862">Zinc</keyword>
<keyword evidence="9" id="KW-0227">DNA damage</keyword>
<dbReference type="GO" id="GO:0003684">
    <property type="term" value="F:damaged DNA binding"/>
    <property type="evidence" value="ECO:0007669"/>
    <property type="project" value="InterPro"/>
</dbReference>
<dbReference type="GO" id="GO:0003887">
    <property type="term" value="F:DNA-directed DNA polymerase activity"/>
    <property type="evidence" value="ECO:0000318"/>
    <property type="project" value="GO_Central"/>
</dbReference>
<evidence type="ECO:0000313" key="21">
    <source>
        <dbReference type="EnsemblMetazoa" id="XP_030855457"/>
    </source>
</evidence>
<dbReference type="Gene3D" id="1.10.150.20">
    <property type="entry name" value="5' to 3' exonuclease, C-terminal subdomain"/>
    <property type="match status" value="1"/>
</dbReference>
<comment type="similarity">
    <text evidence="4">Belongs to the DNA polymerase type-Y family.</text>
</comment>
<comment type="cofactor">
    <cofactor evidence="1">
        <name>Mn(2+)</name>
        <dbReference type="ChEBI" id="CHEBI:29035"/>
    </cofactor>
</comment>
<dbReference type="FunFam" id="3.40.1170.60:FF:000003">
    <property type="entry name" value="DNA polymerase eta"/>
    <property type="match status" value="1"/>
</dbReference>
<evidence type="ECO:0000256" key="18">
    <source>
        <dbReference type="SAM" id="MobiDB-lite"/>
    </source>
</evidence>
<evidence type="ECO:0000256" key="4">
    <source>
        <dbReference type="ARBA" id="ARBA00010945"/>
    </source>
</evidence>
<dbReference type="InParanoid" id="A0A7M7PTE4"/>
<dbReference type="EC" id="2.7.7.7" evidence="5"/>
<feature type="region of interest" description="Disordered" evidence="18">
    <location>
        <begin position="473"/>
        <end position="555"/>
    </location>
</feature>
<reference evidence="22" key="1">
    <citation type="submission" date="2015-02" db="EMBL/GenBank/DDBJ databases">
        <title>Genome sequencing for Strongylocentrotus purpuratus.</title>
        <authorList>
            <person name="Murali S."/>
            <person name="Liu Y."/>
            <person name="Vee V."/>
            <person name="English A."/>
            <person name="Wang M."/>
            <person name="Skinner E."/>
            <person name="Han Y."/>
            <person name="Muzny D.M."/>
            <person name="Worley K.C."/>
            <person name="Gibbs R.A."/>
        </authorList>
    </citation>
    <scope>NUCLEOTIDE SEQUENCE</scope>
</reference>
<dbReference type="CTD" id="5429"/>
<feature type="compositionally biased region" description="Basic and acidic residues" evidence="18">
    <location>
        <begin position="544"/>
        <end position="553"/>
    </location>
</feature>
<evidence type="ECO:0000256" key="17">
    <source>
        <dbReference type="ARBA" id="ARBA00049244"/>
    </source>
</evidence>
<feature type="compositionally biased region" description="Basic and acidic residues" evidence="18">
    <location>
        <begin position="496"/>
        <end position="509"/>
    </location>
</feature>
<keyword evidence="7" id="KW-0548">Nucleotidyltransferase</keyword>
<dbReference type="RefSeq" id="XP_030855457.1">
    <property type="nucleotide sequence ID" value="XM_030999597.1"/>
</dbReference>
<dbReference type="PANTHER" id="PTHR45873:SF1">
    <property type="entry name" value="DNA POLYMERASE ETA"/>
    <property type="match status" value="1"/>
</dbReference>
<feature type="region of interest" description="Disordered" evidence="18">
    <location>
        <begin position="751"/>
        <end position="822"/>
    </location>
</feature>